<feature type="compositionally biased region" description="Polar residues" evidence="3">
    <location>
        <begin position="362"/>
        <end position="379"/>
    </location>
</feature>
<dbReference type="PROSITE" id="PS00598">
    <property type="entry name" value="CHROMO_1"/>
    <property type="match status" value="1"/>
</dbReference>
<reference evidence="5 6" key="1">
    <citation type="submission" date="2020-01" db="EMBL/GenBank/DDBJ databases">
        <title>Genome sequence of Arachis hypogaea, cultivar Shitouqi.</title>
        <authorList>
            <person name="Zhuang W."/>
            <person name="Chen H."/>
            <person name="Varshney R."/>
            <person name="Wang D."/>
            <person name="Ming R."/>
        </authorList>
    </citation>
    <scope>NUCLEOTIDE SEQUENCE [LARGE SCALE GENOMIC DNA]</scope>
    <source>
        <tissue evidence="5">Young leaf</tissue>
    </source>
</reference>
<feature type="compositionally biased region" description="Acidic residues" evidence="3">
    <location>
        <begin position="96"/>
        <end position="113"/>
    </location>
</feature>
<dbReference type="InterPro" id="IPR023780">
    <property type="entry name" value="Chromo_domain"/>
</dbReference>
<feature type="domain" description="Chromo" evidence="4">
    <location>
        <begin position="123"/>
        <end position="182"/>
    </location>
</feature>
<keyword evidence="2" id="KW-0539">Nucleus</keyword>
<dbReference type="InterPro" id="IPR023779">
    <property type="entry name" value="Chromodomain_CS"/>
</dbReference>
<evidence type="ECO:0000256" key="1">
    <source>
        <dbReference type="ARBA" id="ARBA00004123"/>
    </source>
</evidence>
<dbReference type="InterPro" id="IPR000953">
    <property type="entry name" value="Chromo/chromo_shadow_dom"/>
</dbReference>
<dbReference type="EMBL" id="CP031001">
    <property type="protein sequence ID" value="QHN76434.1"/>
    <property type="molecule type" value="Genomic_DNA"/>
</dbReference>
<feature type="compositionally biased region" description="Low complexity" evidence="3">
    <location>
        <begin position="20"/>
        <end position="33"/>
    </location>
</feature>
<proteinExistence type="predicted"/>
<comment type="subcellular location">
    <subcellularLocation>
        <location evidence="1">Nucleus</location>
    </subcellularLocation>
</comment>
<dbReference type="EMBL" id="CP031001">
    <property type="protein sequence ID" value="QHN76433.1"/>
    <property type="molecule type" value="Genomic_DNA"/>
</dbReference>
<dbReference type="GO" id="GO:0000792">
    <property type="term" value="C:heterochromatin"/>
    <property type="evidence" value="ECO:0007669"/>
    <property type="project" value="UniProtKB-ARBA"/>
</dbReference>
<name>A0A6B9V4R0_ARAHY</name>
<dbReference type="AlphaFoldDB" id="A0A6B9V4R0"/>
<organism evidence="5 6">
    <name type="scientific">Arachis hypogaea</name>
    <name type="common">Peanut</name>
    <dbReference type="NCBI Taxonomy" id="3818"/>
    <lineage>
        <taxon>Eukaryota</taxon>
        <taxon>Viridiplantae</taxon>
        <taxon>Streptophyta</taxon>
        <taxon>Embryophyta</taxon>
        <taxon>Tracheophyta</taxon>
        <taxon>Spermatophyta</taxon>
        <taxon>Magnoliopsida</taxon>
        <taxon>eudicotyledons</taxon>
        <taxon>Gunneridae</taxon>
        <taxon>Pentapetalae</taxon>
        <taxon>rosids</taxon>
        <taxon>fabids</taxon>
        <taxon>Fabales</taxon>
        <taxon>Fabaceae</taxon>
        <taxon>Papilionoideae</taxon>
        <taxon>50 kb inversion clade</taxon>
        <taxon>dalbergioids sensu lato</taxon>
        <taxon>Dalbergieae</taxon>
        <taxon>Pterocarpus clade</taxon>
        <taxon>Arachis</taxon>
    </lineage>
</organism>
<feature type="region of interest" description="Disordered" evidence="3">
    <location>
        <begin position="306"/>
        <end position="390"/>
    </location>
</feature>
<feature type="region of interest" description="Disordered" evidence="3">
    <location>
        <begin position="199"/>
        <end position="233"/>
    </location>
</feature>
<evidence type="ECO:0000313" key="5">
    <source>
        <dbReference type="EMBL" id="QHN76433.1"/>
    </source>
</evidence>
<dbReference type="SMART" id="SM00298">
    <property type="entry name" value="CHROMO"/>
    <property type="match status" value="1"/>
</dbReference>
<dbReference type="InterPro" id="IPR044251">
    <property type="entry name" value="LHP1-like"/>
</dbReference>
<evidence type="ECO:0000259" key="4">
    <source>
        <dbReference type="PROSITE" id="PS50013"/>
    </source>
</evidence>
<accession>A0A6B9V4R0</accession>
<dbReference type="PROSITE" id="PS50013">
    <property type="entry name" value="CHROMO_2"/>
    <property type="match status" value="1"/>
</dbReference>
<dbReference type="PANTHER" id="PTHR47240">
    <property type="entry name" value="CHROMO DOMAIN-CONTAINING PROTEIN LHP1"/>
    <property type="match status" value="1"/>
</dbReference>
<sequence length="456" mass="49497">MKPAAKRRSSTSEPHNTNGAAPSASPPLLADSLTVPVPAAGEAANALVHGDSRADTVGAGIQPVPLAENQNMELQVGQAEQQQQRREELLRVEVSGLEEEDEEMDDGDDDAEEGSSRLPEGYYEVEAIRKRRVRKGEVHYLVKWLDWPETANTWEPLENLEGVSEIVSAFEESWHSAPQRRRKRKNVVQHSALKKRLERSETPYSLRRFPASTSTSNHAPSAPPPQITGLNYGDIPAFPQPVLFADEVENNGDASIVRNAAPPNGSRLGNASGSVGAANEEPDYDPKLSELRASTANGSDADRLAIHFQDPNPSLGDGHGEGQPNGGCMESSQGGGSRGARKRKSGSVKRFNRDLLSGEPLSLQNPAGTSDGSAQQVVASNRKVDPPRPSNPIVKILKPVNCLPPIPISTQDVVVSFLAIRADGSEILVDNHYLKRNYPIMLIDFYEQHLRYSPTS</sequence>
<dbReference type="Pfam" id="PF00385">
    <property type="entry name" value="Chromo"/>
    <property type="match status" value="1"/>
</dbReference>
<evidence type="ECO:0000256" key="3">
    <source>
        <dbReference type="SAM" id="MobiDB-lite"/>
    </source>
</evidence>
<feature type="region of interest" description="Disordered" evidence="3">
    <location>
        <begin position="1"/>
        <end position="33"/>
    </location>
</feature>
<dbReference type="CDD" id="cd00024">
    <property type="entry name" value="CD_CSD"/>
    <property type="match status" value="1"/>
</dbReference>
<dbReference type="InterPro" id="IPR016197">
    <property type="entry name" value="Chromo-like_dom_sf"/>
</dbReference>
<dbReference type="Proteomes" id="UP000464620">
    <property type="component" value="Chromosome B09"/>
</dbReference>
<evidence type="ECO:0000313" key="6">
    <source>
        <dbReference type="Proteomes" id="UP000464620"/>
    </source>
</evidence>
<dbReference type="Gene3D" id="2.40.50.40">
    <property type="match status" value="1"/>
</dbReference>
<dbReference type="InterPro" id="IPR008251">
    <property type="entry name" value="Chromo_shadow_dom"/>
</dbReference>
<evidence type="ECO:0000256" key="2">
    <source>
        <dbReference type="ARBA" id="ARBA00023242"/>
    </source>
</evidence>
<dbReference type="SMART" id="SM00300">
    <property type="entry name" value="ChSh"/>
    <property type="match status" value="1"/>
</dbReference>
<gene>
    <name evidence="5" type="ORF">DS421_19g643860</name>
</gene>
<protein>
    <submittedName>
        <fullName evidence="5">Chromo domain protein</fullName>
    </submittedName>
</protein>
<dbReference type="SUPFAM" id="SSF54160">
    <property type="entry name" value="Chromo domain-like"/>
    <property type="match status" value="1"/>
</dbReference>
<dbReference type="PANTHER" id="PTHR47240:SF2">
    <property type="entry name" value="CHROMO DOMAIN-CONTAINING PROTEIN LHP1"/>
    <property type="match status" value="1"/>
</dbReference>
<feature type="region of interest" description="Disordered" evidence="3">
    <location>
        <begin position="255"/>
        <end position="285"/>
    </location>
</feature>
<feature type="region of interest" description="Disordered" evidence="3">
    <location>
        <begin position="93"/>
        <end position="117"/>
    </location>
</feature>
<dbReference type="GO" id="GO:0005634">
    <property type="term" value="C:nucleus"/>
    <property type="evidence" value="ECO:0007669"/>
    <property type="project" value="UniProtKB-SubCell"/>
</dbReference>
<dbReference type="GO" id="GO:0031507">
    <property type="term" value="P:heterochromatin formation"/>
    <property type="evidence" value="ECO:0007669"/>
    <property type="project" value="InterPro"/>
</dbReference>